<feature type="domain" description="Glycosyltransferase subfamily 4-like N-terminal" evidence="1">
    <location>
        <begin position="15"/>
        <end position="183"/>
    </location>
</feature>
<gene>
    <name evidence="2" type="ORF">SAMN05660293_00617</name>
</gene>
<dbReference type="InterPro" id="IPR028098">
    <property type="entry name" value="Glyco_trans_4-like_N"/>
</dbReference>
<dbReference type="STRING" id="651661.SAMN05660293_00617"/>
<accession>A0A1T5BV63</accession>
<protein>
    <submittedName>
        <fullName evidence="2">Glycosyltransferase involved in cell wall bisynthesis</fullName>
    </submittedName>
</protein>
<proteinExistence type="predicted"/>
<sequence>MKILFICPSLEEGSDGVGDYARRMSSEMIRAGHQASIIALNDMHLAAQQQERIQYDRGLAIRVLRLSSRLSWSERITLAGNFIRLARPDWISLQYVPYGFQKKGLPFGLGGSLKKITAGIPTHIMFHEMWVGITRLSPLKHKLYGFFQIRIAREMVRKLNPRMITTSNRLYQLVLENKQISARVLPLFSNISFMPKDAQFADSVYKQLGILPHERQHYVVIGLFGSLYPGCDLESTIRDQYLAALAVGKKLAFIAFGRIGAKETYEKLKAEFENQVTFANLGELPEARVSTVMQLLDKAISGTPRQHYGKSGVYAAMKLHRLEVLTSSWSSIPEYDSQISDYNDFLEERDPEEWSTQYVSNEFLNMLVNSNSKATVPKLT</sequence>
<reference evidence="3" key="1">
    <citation type="submission" date="2017-02" db="EMBL/GenBank/DDBJ databases">
        <authorList>
            <person name="Varghese N."/>
            <person name="Submissions S."/>
        </authorList>
    </citation>
    <scope>NUCLEOTIDE SEQUENCE [LARGE SCALE GENOMIC DNA]</scope>
    <source>
        <strain evidence="3">DSM 22270</strain>
    </source>
</reference>
<keyword evidence="3" id="KW-1185">Reference proteome</keyword>
<dbReference type="SUPFAM" id="SSF53756">
    <property type="entry name" value="UDP-Glycosyltransferase/glycogen phosphorylase"/>
    <property type="match status" value="1"/>
</dbReference>
<evidence type="ECO:0000313" key="2">
    <source>
        <dbReference type="EMBL" id="SKB50760.1"/>
    </source>
</evidence>
<dbReference type="RefSeq" id="WP_082213181.1">
    <property type="nucleotide sequence ID" value="NZ_FUZA01000001.1"/>
</dbReference>
<dbReference type="Proteomes" id="UP000190897">
    <property type="component" value="Unassembled WGS sequence"/>
</dbReference>
<dbReference type="Pfam" id="PF13439">
    <property type="entry name" value="Glyco_transf_4"/>
    <property type="match status" value="1"/>
</dbReference>
<evidence type="ECO:0000313" key="3">
    <source>
        <dbReference type="Proteomes" id="UP000190897"/>
    </source>
</evidence>
<evidence type="ECO:0000259" key="1">
    <source>
        <dbReference type="Pfam" id="PF13439"/>
    </source>
</evidence>
<name>A0A1T5BV63_9BACT</name>
<dbReference type="EMBL" id="FUZA01000001">
    <property type="protein sequence ID" value="SKB50760.1"/>
    <property type="molecule type" value="Genomic_DNA"/>
</dbReference>
<organism evidence="2 3">
    <name type="scientific">Dyadobacter psychrophilus</name>
    <dbReference type="NCBI Taxonomy" id="651661"/>
    <lineage>
        <taxon>Bacteria</taxon>
        <taxon>Pseudomonadati</taxon>
        <taxon>Bacteroidota</taxon>
        <taxon>Cytophagia</taxon>
        <taxon>Cytophagales</taxon>
        <taxon>Spirosomataceae</taxon>
        <taxon>Dyadobacter</taxon>
    </lineage>
</organism>
<dbReference type="AlphaFoldDB" id="A0A1T5BV63"/>
<dbReference type="GO" id="GO:0016757">
    <property type="term" value="F:glycosyltransferase activity"/>
    <property type="evidence" value="ECO:0007669"/>
    <property type="project" value="UniProtKB-ARBA"/>
</dbReference>
<dbReference type="OrthoDB" id="1100436at2"/>
<keyword evidence="2" id="KW-0808">Transferase</keyword>
<dbReference type="Gene3D" id="3.40.50.2000">
    <property type="entry name" value="Glycogen Phosphorylase B"/>
    <property type="match status" value="1"/>
</dbReference>